<dbReference type="AlphaFoldDB" id="A0A098S8B4"/>
<dbReference type="InterPro" id="IPR017938">
    <property type="entry name" value="Riboflavin_synthase-like_b-brl"/>
</dbReference>
<keyword evidence="11" id="KW-0223">Dioxygenase</keyword>
<dbReference type="Pfam" id="PF00175">
    <property type="entry name" value="NAD_binding_1"/>
    <property type="match status" value="1"/>
</dbReference>
<evidence type="ECO:0000256" key="3">
    <source>
        <dbReference type="ARBA" id="ARBA00022714"/>
    </source>
</evidence>
<dbReference type="InterPro" id="IPR039261">
    <property type="entry name" value="FNR_nucleotide-bd"/>
</dbReference>
<dbReference type="Gene3D" id="3.10.20.30">
    <property type="match status" value="1"/>
</dbReference>
<dbReference type="STRING" id="1524460.IX84_09130"/>
<dbReference type="OrthoDB" id="9789468at2"/>
<evidence type="ECO:0000256" key="7">
    <source>
        <dbReference type="ARBA" id="ARBA00023004"/>
    </source>
</evidence>
<keyword evidence="4" id="KW-0479">Metal-binding</keyword>
<dbReference type="InterPro" id="IPR001041">
    <property type="entry name" value="2Fe-2S_ferredoxin-type"/>
</dbReference>
<evidence type="ECO:0000256" key="6">
    <source>
        <dbReference type="ARBA" id="ARBA00023002"/>
    </source>
</evidence>
<dbReference type="Pfam" id="PF00970">
    <property type="entry name" value="FAD_binding_6"/>
    <property type="match status" value="1"/>
</dbReference>
<keyword evidence="3" id="KW-0001">2Fe-2S</keyword>
<dbReference type="SUPFAM" id="SSF54292">
    <property type="entry name" value="2Fe-2S ferredoxin-like"/>
    <property type="match status" value="1"/>
</dbReference>
<dbReference type="Gene3D" id="3.40.50.80">
    <property type="entry name" value="Nucleotide-binding domain of ferredoxin-NADP reductase (FNR) module"/>
    <property type="match status" value="1"/>
</dbReference>
<dbReference type="EMBL" id="JPOS01000019">
    <property type="protein sequence ID" value="KGE88351.1"/>
    <property type="molecule type" value="Genomic_DNA"/>
</dbReference>
<dbReference type="PROSITE" id="PS51384">
    <property type="entry name" value="FAD_FR"/>
    <property type="match status" value="1"/>
</dbReference>
<dbReference type="CDD" id="cd06214">
    <property type="entry name" value="PA_degradation_oxidoreductase_like"/>
    <property type="match status" value="1"/>
</dbReference>
<dbReference type="InterPro" id="IPR008333">
    <property type="entry name" value="Cbr1-like_FAD-bd_dom"/>
</dbReference>
<comment type="cofactor">
    <cofactor evidence="1">
        <name>FAD</name>
        <dbReference type="ChEBI" id="CHEBI:57692"/>
    </cofactor>
</comment>
<keyword evidence="5" id="KW-0274">FAD</keyword>
<dbReference type="SUPFAM" id="SSF63380">
    <property type="entry name" value="Riboflavin synthase domain-like"/>
    <property type="match status" value="1"/>
</dbReference>
<dbReference type="Pfam" id="PF00111">
    <property type="entry name" value="Fer2"/>
    <property type="match status" value="1"/>
</dbReference>
<dbReference type="InterPro" id="IPR001433">
    <property type="entry name" value="OxRdtase_FAD/NAD-bd"/>
</dbReference>
<dbReference type="Proteomes" id="UP000029736">
    <property type="component" value="Unassembled WGS sequence"/>
</dbReference>
<dbReference type="RefSeq" id="WP_044218934.1">
    <property type="nucleotide sequence ID" value="NZ_JBKAGJ010000017.1"/>
</dbReference>
<dbReference type="InterPro" id="IPR036010">
    <property type="entry name" value="2Fe-2S_ferredoxin-like_sf"/>
</dbReference>
<feature type="domain" description="2Fe-2S ferredoxin-type" evidence="9">
    <location>
        <begin position="278"/>
        <end position="367"/>
    </location>
</feature>
<evidence type="ECO:0000256" key="8">
    <source>
        <dbReference type="ARBA" id="ARBA00023014"/>
    </source>
</evidence>
<dbReference type="PROSITE" id="PS51085">
    <property type="entry name" value="2FE2S_FER_2"/>
    <property type="match status" value="1"/>
</dbReference>
<dbReference type="InterPro" id="IPR006058">
    <property type="entry name" value="2Fe2S_fd_BS"/>
</dbReference>
<accession>A0A098S8B4</accession>
<keyword evidence="6" id="KW-0560">Oxidoreductase</keyword>
<evidence type="ECO:0000313" key="12">
    <source>
        <dbReference type="Proteomes" id="UP000029736"/>
    </source>
</evidence>
<evidence type="ECO:0000256" key="1">
    <source>
        <dbReference type="ARBA" id="ARBA00001974"/>
    </source>
</evidence>
<evidence type="ECO:0000313" key="11">
    <source>
        <dbReference type="EMBL" id="KGE88351.1"/>
    </source>
</evidence>
<dbReference type="GO" id="GO:0050660">
    <property type="term" value="F:flavin adenine dinucleotide binding"/>
    <property type="evidence" value="ECO:0007669"/>
    <property type="project" value="TreeGrafter"/>
</dbReference>
<evidence type="ECO:0000256" key="5">
    <source>
        <dbReference type="ARBA" id="ARBA00022827"/>
    </source>
</evidence>
<dbReference type="GO" id="GO:0051537">
    <property type="term" value="F:2 iron, 2 sulfur cluster binding"/>
    <property type="evidence" value="ECO:0007669"/>
    <property type="project" value="UniProtKB-KW"/>
</dbReference>
<dbReference type="PRINTS" id="PR00371">
    <property type="entry name" value="FPNCR"/>
</dbReference>
<dbReference type="InterPro" id="IPR017927">
    <property type="entry name" value="FAD-bd_FR_type"/>
</dbReference>
<organism evidence="11 12">
    <name type="scientific">Phaeodactylibacter xiamenensis</name>
    <dbReference type="NCBI Taxonomy" id="1524460"/>
    <lineage>
        <taxon>Bacteria</taxon>
        <taxon>Pseudomonadati</taxon>
        <taxon>Bacteroidota</taxon>
        <taxon>Saprospiria</taxon>
        <taxon>Saprospirales</taxon>
        <taxon>Haliscomenobacteraceae</taxon>
        <taxon>Phaeodactylibacter</taxon>
    </lineage>
</organism>
<dbReference type="InterPro" id="IPR001709">
    <property type="entry name" value="Flavoprot_Pyr_Nucl_cyt_Rdtase"/>
</dbReference>
<dbReference type="SUPFAM" id="SSF52343">
    <property type="entry name" value="Ferredoxin reductase-like, C-terminal NADP-linked domain"/>
    <property type="match status" value="1"/>
</dbReference>
<gene>
    <name evidence="11" type="ORF">IX84_09130</name>
</gene>
<keyword evidence="8" id="KW-0411">Iron-sulfur</keyword>
<evidence type="ECO:0000256" key="2">
    <source>
        <dbReference type="ARBA" id="ARBA00022630"/>
    </source>
</evidence>
<reference evidence="11 12" key="1">
    <citation type="journal article" date="2014" name="Int. J. Syst. Evol. Microbiol.">
        <title>Phaeodactylibacter xiamenensis gen. nov., sp. nov., a member of the family Saprospiraceae isolated from the marine alga Phaeodactylum tricornutum.</title>
        <authorList>
            <person name="Chen Z.Jr."/>
            <person name="Lei X."/>
            <person name="Lai Q."/>
            <person name="Li Y."/>
            <person name="Zhang B."/>
            <person name="Zhang J."/>
            <person name="Zhang H."/>
            <person name="Yang L."/>
            <person name="Zheng W."/>
            <person name="Tian Y."/>
            <person name="Yu Z."/>
            <person name="Xu H.Jr."/>
            <person name="Zheng T."/>
        </authorList>
    </citation>
    <scope>NUCLEOTIDE SEQUENCE [LARGE SCALE GENOMIC DNA]</scope>
    <source>
        <strain evidence="11 12">KD52</strain>
    </source>
</reference>
<dbReference type="PROSITE" id="PS00197">
    <property type="entry name" value="2FE2S_FER_1"/>
    <property type="match status" value="1"/>
</dbReference>
<comment type="caution">
    <text evidence="11">The sequence shown here is derived from an EMBL/GenBank/DDBJ whole genome shotgun (WGS) entry which is preliminary data.</text>
</comment>
<name>A0A098S8B4_9BACT</name>
<sequence>MSKQFYELPVREVRPETEDAVTLVFEVPEDLQSAFKYKQGQYLTLRFDINGQEERRSYSMCSSPVEQDLAVTVKRVENGKVSTHINQQIKAGDKISVMPADGRFYTELDADQRKDYYLFGAGSGITPLMSILKTILEEEPQSTVYLLYGNRSEETIIFRDALDGLQRKYEGQLFVEHILSQPKREKAGGALGFLKKSKVAWEGRTGRIDPAQVQWFLSKHKKRSQTAEYFICGPGDMIDTVEGALLGQGIESKSIHTERFTTGQPAADGTKAAGVDGAKVKVHLDGSQMEVTVTSGKTILDTLLAEKLDPPYSCTSGACSTCMAKVLKGSVEMDACFALDDEEVADGFILTCQAHPTSDEVEITYDV</sequence>
<dbReference type="PANTHER" id="PTHR47354">
    <property type="entry name" value="NADH OXIDOREDUCTASE HCR"/>
    <property type="match status" value="1"/>
</dbReference>
<evidence type="ECO:0000259" key="9">
    <source>
        <dbReference type="PROSITE" id="PS51085"/>
    </source>
</evidence>
<dbReference type="PANTHER" id="PTHR47354:SF8">
    <property type="entry name" value="1,2-PHENYLACETYL-COA EPOXIDASE, SUBUNIT E"/>
    <property type="match status" value="1"/>
</dbReference>
<keyword evidence="2" id="KW-0285">Flavoprotein</keyword>
<evidence type="ECO:0000256" key="4">
    <source>
        <dbReference type="ARBA" id="ARBA00022723"/>
    </source>
</evidence>
<dbReference type="InterPro" id="IPR012675">
    <property type="entry name" value="Beta-grasp_dom_sf"/>
</dbReference>
<dbReference type="GO" id="GO:0051213">
    <property type="term" value="F:dioxygenase activity"/>
    <property type="evidence" value="ECO:0007669"/>
    <property type="project" value="UniProtKB-KW"/>
</dbReference>
<protein>
    <submittedName>
        <fullName evidence="11">Nitric oxide dioxygenase</fullName>
    </submittedName>
</protein>
<dbReference type="Gene3D" id="2.40.30.10">
    <property type="entry name" value="Translation factors"/>
    <property type="match status" value="1"/>
</dbReference>
<keyword evidence="12" id="KW-1185">Reference proteome</keyword>
<dbReference type="CDD" id="cd00207">
    <property type="entry name" value="fer2"/>
    <property type="match status" value="1"/>
</dbReference>
<keyword evidence="7" id="KW-0408">Iron</keyword>
<evidence type="ECO:0000259" key="10">
    <source>
        <dbReference type="PROSITE" id="PS51384"/>
    </source>
</evidence>
<dbReference type="GO" id="GO:0046872">
    <property type="term" value="F:metal ion binding"/>
    <property type="evidence" value="ECO:0007669"/>
    <property type="project" value="UniProtKB-KW"/>
</dbReference>
<dbReference type="InterPro" id="IPR050415">
    <property type="entry name" value="MRET"/>
</dbReference>
<proteinExistence type="predicted"/>
<feature type="domain" description="FAD-binding FR-type" evidence="10">
    <location>
        <begin position="3"/>
        <end position="107"/>
    </location>
</feature>